<evidence type="ECO:0000313" key="2">
    <source>
        <dbReference type="Proteomes" id="UP000317451"/>
    </source>
</evidence>
<sequence>MTSPTPLKATNTADLSVATSGQVRVEIDTAAPGSNTPEWTEIKGIQQWGPKFEQNTEDDTDVSTGGWASEFPIGNAFTVSVSGLVKGEEDPTFVVDPGVQALLNHSETYGKPGVAHLRYQRTDGIPEAFEFYSTVKVSKGDDKPPALQKWSGDLTGKGQPQAIDKWPAAIRKVFTIDSGVTGYTVTVDGQTTASITVKTAAALKTALEALSTVGSGNVNTSGSTGGPLTAEFLVPVTTVSAAGTGGSVVVANG</sequence>
<name>A0A4Y6ERM5_9CAUD</name>
<dbReference type="RefSeq" id="YP_010652712.1">
    <property type="nucleotide sequence ID" value="NC_070789.1"/>
</dbReference>
<keyword evidence="2" id="KW-1185">Reference proteome</keyword>
<evidence type="ECO:0000313" key="1">
    <source>
        <dbReference type="EMBL" id="QDF17774.1"/>
    </source>
</evidence>
<proteinExistence type="predicted"/>
<reference evidence="1 2" key="1">
    <citation type="submission" date="2019-04" db="EMBL/GenBank/DDBJ databases">
        <authorList>
            <person name="Akwuole F.N."/>
            <person name="Carreras A.M."/>
            <person name="Grubb S.R."/>
            <person name="Yaffe J.A."/>
            <person name="Butela K.A."/>
            <person name="Garlena R.A."/>
            <person name="Russell D.A."/>
            <person name="Pope W.H."/>
            <person name="Jacobs-Sera D."/>
            <person name="Hatfull G.F."/>
        </authorList>
    </citation>
    <scope>NUCLEOTIDE SEQUENCE [LARGE SCALE GENOMIC DNA]</scope>
</reference>
<dbReference type="EMBL" id="MK801727">
    <property type="protein sequence ID" value="QDF17774.1"/>
    <property type="molecule type" value="Genomic_DNA"/>
</dbReference>
<dbReference type="Proteomes" id="UP000317451">
    <property type="component" value="Segment"/>
</dbReference>
<dbReference type="KEGG" id="vg:77928537"/>
<gene>
    <name evidence="1" type="primary">12</name>
    <name evidence="1" type="ORF">SEA_THANKYOUJORDI_12</name>
</gene>
<dbReference type="NCBIfam" id="NF047353">
    <property type="entry name" value="tube_lmo2291"/>
    <property type="match status" value="1"/>
</dbReference>
<dbReference type="GeneID" id="77928537"/>
<accession>A0A4Y6ERM5</accession>
<organism evidence="1 2">
    <name type="scientific">Gordonia phage ThankyouJordi</name>
    <dbReference type="NCBI Taxonomy" id="2571252"/>
    <lineage>
        <taxon>Viruses</taxon>
        <taxon>Duplodnaviria</taxon>
        <taxon>Heunggongvirae</taxon>
        <taxon>Uroviricota</taxon>
        <taxon>Caudoviricetes</taxon>
        <taxon>Nymbaxtervirinae</taxon>
        <taxon>Nymphadoravirus</taxon>
        <taxon>Nymphadoravirus thankyoujordi</taxon>
    </lineage>
</organism>
<protein>
    <submittedName>
        <fullName evidence="1">Major tail protein</fullName>
    </submittedName>
</protein>